<proteinExistence type="predicted"/>
<sequence>MPLPPHKHVNPYVNLERLVHLPDDQYTAPPPPRGIDQDLDMFQCPSDLAYGHETKSRLFALDPHVTLLNHGSKGACANPVRAVRQAFLDLQEVEPIQAADDYVPRIARVTRVVAAYLNVAPRQIALVPNASAASTSVLRSFPFSPKSVLVSFDVGYSAVAKQLNHVCATHGLQQYIVRTAAPFSKASILAAFQAGLDTCAGKTIGMVVVDHITSESALVLPIHDIVAMCKARGIPVLVDGAHTIGQLPLDLTALAPDFYLSNFHKWMLAPKSAAFLYVREPNKYRVHPPTISYGHGLGIAADFNYIGTLDYSAYLSIPASLAFHTKMGGAALMQRNHQLCVTAAQKLAQAWQTSLLTDDVDGMIGSICVVLLPLALFHGYEDGVPDCLETLRLVLRKHYRIEVKTAYVHGQPGLRISAQMYNEASDYDLLEAAVLDILTGDAAEFML</sequence>
<protein>
    <submittedName>
        <fullName evidence="4">Aste57867_22540 protein</fullName>
    </submittedName>
</protein>
<dbReference type="AlphaFoldDB" id="A0A485LL20"/>
<dbReference type="Gene3D" id="3.90.1150.10">
    <property type="entry name" value="Aspartate Aminotransferase, domain 1"/>
    <property type="match status" value="1"/>
</dbReference>
<dbReference type="Pfam" id="PF00266">
    <property type="entry name" value="Aminotran_5"/>
    <property type="match status" value="1"/>
</dbReference>
<organism evidence="4 5">
    <name type="scientific">Aphanomyces stellatus</name>
    <dbReference type="NCBI Taxonomy" id="120398"/>
    <lineage>
        <taxon>Eukaryota</taxon>
        <taxon>Sar</taxon>
        <taxon>Stramenopiles</taxon>
        <taxon>Oomycota</taxon>
        <taxon>Saprolegniomycetes</taxon>
        <taxon>Saprolegniales</taxon>
        <taxon>Verrucalvaceae</taxon>
        <taxon>Aphanomyces</taxon>
    </lineage>
</organism>
<dbReference type="InterPro" id="IPR015422">
    <property type="entry name" value="PyrdxlP-dep_Trfase_small"/>
</dbReference>
<accession>A0A485LL20</accession>
<dbReference type="PANTHER" id="PTHR43092">
    <property type="entry name" value="L-CYSTEINE DESULFHYDRASE"/>
    <property type="match status" value="1"/>
</dbReference>
<dbReference type="SUPFAM" id="SSF53383">
    <property type="entry name" value="PLP-dependent transferases"/>
    <property type="match status" value="1"/>
</dbReference>
<reference evidence="4 5" key="1">
    <citation type="submission" date="2019-03" db="EMBL/GenBank/DDBJ databases">
        <authorList>
            <person name="Gaulin E."/>
            <person name="Dumas B."/>
        </authorList>
    </citation>
    <scope>NUCLEOTIDE SEQUENCE [LARGE SCALE GENOMIC DNA]</scope>
    <source>
        <strain evidence="4">CBS 568.67</strain>
    </source>
</reference>
<dbReference type="InterPro" id="IPR015421">
    <property type="entry name" value="PyrdxlP-dep_Trfase_major"/>
</dbReference>
<evidence type="ECO:0000259" key="2">
    <source>
        <dbReference type="Pfam" id="PF00266"/>
    </source>
</evidence>
<dbReference type="InterPro" id="IPR000192">
    <property type="entry name" value="Aminotrans_V_dom"/>
</dbReference>
<keyword evidence="1" id="KW-0663">Pyridoxal phosphate</keyword>
<evidence type="ECO:0000313" key="4">
    <source>
        <dbReference type="EMBL" id="VFT99200.1"/>
    </source>
</evidence>
<keyword evidence="5" id="KW-1185">Reference proteome</keyword>
<dbReference type="Gene3D" id="3.40.640.10">
    <property type="entry name" value="Type I PLP-dependent aspartate aminotransferase-like (Major domain)"/>
    <property type="match status" value="1"/>
</dbReference>
<dbReference type="InterPro" id="IPR015424">
    <property type="entry name" value="PyrdxlP-dep_Trfase"/>
</dbReference>
<dbReference type="EMBL" id="VJMH01007067">
    <property type="protein sequence ID" value="KAF0685611.1"/>
    <property type="molecule type" value="Genomic_DNA"/>
</dbReference>
<evidence type="ECO:0000313" key="5">
    <source>
        <dbReference type="Proteomes" id="UP000332933"/>
    </source>
</evidence>
<name>A0A485LL20_9STRA</name>
<gene>
    <name evidence="4" type="primary">Aste57867_22540</name>
    <name evidence="3" type="ORF">As57867_022470</name>
    <name evidence="4" type="ORF">ASTE57867_22540</name>
</gene>
<dbReference type="PANTHER" id="PTHR43092:SF2">
    <property type="entry name" value="HERCYNYLCYSTEINE SULFOXIDE LYASE"/>
    <property type="match status" value="1"/>
</dbReference>
<reference evidence="3" key="2">
    <citation type="submission" date="2019-06" db="EMBL/GenBank/DDBJ databases">
        <title>Genomics analysis of Aphanomyces spp. identifies a new class of oomycete effector associated with host adaptation.</title>
        <authorList>
            <person name="Gaulin E."/>
        </authorList>
    </citation>
    <scope>NUCLEOTIDE SEQUENCE</scope>
    <source>
        <strain evidence="3">CBS 578.67</strain>
    </source>
</reference>
<dbReference type="EMBL" id="CAADRA010007093">
    <property type="protein sequence ID" value="VFT99200.1"/>
    <property type="molecule type" value="Genomic_DNA"/>
</dbReference>
<evidence type="ECO:0000313" key="3">
    <source>
        <dbReference type="EMBL" id="KAF0685611.1"/>
    </source>
</evidence>
<evidence type="ECO:0000256" key="1">
    <source>
        <dbReference type="ARBA" id="ARBA00022898"/>
    </source>
</evidence>
<dbReference type="Proteomes" id="UP000332933">
    <property type="component" value="Unassembled WGS sequence"/>
</dbReference>
<dbReference type="OrthoDB" id="5978656at2759"/>
<feature type="domain" description="Aminotransferase class V" evidence="2">
    <location>
        <begin position="110"/>
        <end position="369"/>
    </location>
</feature>